<dbReference type="GO" id="GO:0006269">
    <property type="term" value="P:DNA replication, synthesis of primer"/>
    <property type="evidence" value="ECO:0007669"/>
    <property type="project" value="TreeGrafter"/>
</dbReference>
<dbReference type="GO" id="GO:0008270">
    <property type="term" value="F:zinc ion binding"/>
    <property type="evidence" value="ECO:0007669"/>
    <property type="project" value="InterPro"/>
</dbReference>
<accession>A0A0F9SKG2</accession>
<comment type="caution">
    <text evidence="1">The sequence shown here is derived from an EMBL/GenBank/DDBJ whole genome shotgun (WGS) entry which is preliminary data.</text>
</comment>
<proteinExistence type="predicted"/>
<organism evidence="1">
    <name type="scientific">marine sediment metagenome</name>
    <dbReference type="NCBI Taxonomy" id="412755"/>
    <lineage>
        <taxon>unclassified sequences</taxon>
        <taxon>metagenomes</taxon>
        <taxon>ecological metagenomes</taxon>
    </lineage>
</organism>
<dbReference type="GO" id="GO:0005737">
    <property type="term" value="C:cytoplasm"/>
    <property type="evidence" value="ECO:0007669"/>
    <property type="project" value="TreeGrafter"/>
</dbReference>
<dbReference type="SUPFAM" id="SSF56731">
    <property type="entry name" value="DNA primase core"/>
    <property type="match status" value="1"/>
</dbReference>
<dbReference type="EMBL" id="LAZR01000471">
    <property type="protein sequence ID" value="KKN67564.1"/>
    <property type="molecule type" value="Genomic_DNA"/>
</dbReference>
<dbReference type="CDD" id="cd03364">
    <property type="entry name" value="TOPRIM_DnaG_primases"/>
    <property type="match status" value="1"/>
</dbReference>
<protein>
    <recommendedName>
        <fullName evidence="2">Toprim domain-containing protein</fullName>
    </recommendedName>
</protein>
<dbReference type="GO" id="GO:0003677">
    <property type="term" value="F:DNA binding"/>
    <property type="evidence" value="ECO:0007669"/>
    <property type="project" value="InterPro"/>
</dbReference>
<evidence type="ECO:0008006" key="2">
    <source>
        <dbReference type="Google" id="ProtNLM"/>
    </source>
</evidence>
<dbReference type="Gene3D" id="3.90.580.10">
    <property type="entry name" value="Zinc finger, CHC2-type domain"/>
    <property type="match status" value="1"/>
</dbReference>
<dbReference type="InterPro" id="IPR036977">
    <property type="entry name" value="DNA_primase_Znf_CHC2"/>
</dbReference>
<name>A0A0F9SKG2_9ZZZZ</name>
<dbReference type="InterPro" id="IPR034151">
    <property type="entry name" value="TOPRIM_DnaG_bac"/>
</dbReference>
<reference evidence="1" key="1">
    <citation type="journal article" date="2015" name="Nature">
        <title>Complex archaea that bridge the gap between prokaryotes and eukaryotes.</title>
        <authorList>
            <person name="Spang A."/>
            <person name="Saw J.H."/>
            <person name="Jorgensen S.L."/>
            <person name="Zaremba-Niedzwiedzka K."/>
            <person name="Martijn J."/>
            <person name="Lind A.E."/>
            <person name="van Eijk R."/>
            <person name="Schleper C."/>
            <person name="Guy L."/>
            <person name="Ettema T.J."/>
        </authorList>
    </citation>
    <scope>NUCLEOTIDE SEQUENCE</scope>
</reference>
<evidence type="ECO:0000313" key="1">
    <source>
        <dbReference type="EMBL" id="KKN67564.1"/>
    </source>
</evidence>
<dbReference type="Gene3D" id="3.40.1360.10">
    <property type="match status" value="1"/>
</dbReference>
<dbReference type="PANTHER" id="PTHR30313">
    <property type="entry name" value="DNA PRIMASE"/>
    <property type="match status" value="1"/>
</dbReference>
<dbReference type="PANTHER" id="PTHR30313:SF2">
    <property type="entry name" value="DNA PRIMASE"/>
    <property type="match status" value="1"/>
</dbReference>
<gene>
    <name evidence="1" type="ORF">LCGC14_0460190</name>
</gene>
<sequence>MGFDYGSYFEGSLDSARASGAEVVGDCPFCGKEGKLWVNGTTGRWICFRCEEGGRAAGLIAELEGITRSEAEARIFRDSLVARAGDPETLIDKFRASLAADDDEDVDEPLPDEFKSIWDAEAKRWKMPVYLVDRGVTREAAAHFGMGFCDSGRYGGRVIVPVVCPRGSAWVARATGDQEPKYLNPSRAALGRLVMGWDDLVGGDFVIVEGVFDVIRLWQHGIKAVATLGKVLHSEQMGLLRCMPREAAPTVMLDPEEKIAPFNMASMLKLHFRRVYVASLPVGVDPGSSTAAQANAAVDGASLASAGPASIQRARL</sequence>
<dbReference type="AlphaFoldDB" id="A0A0F9SKG2"/>
<dbReference type="InterPro" id="IPR050219">
    <property type="entry name" value="DnaG_primase"/>
</dbReference>
<dbReference type="SUPFAM" id="SSF57783">
    <property type="entry name" value="Zinc beta-ribbon"/>
    <property type="match status" value="1"/>
</dbReference>